<sequence length="304" mass="34380">MVVFHTLVVAGSFTKAAKRLDVSTSYVSKQLSLLETELNIQLLQRTTRSLSLTEAGQHYFEYAEQVVNAIKEARSTIDTDRDDVAGRIKIGIAQSFGTMHILPAIDQLRALYPDLQVELSLFDHRADMLGEGIDLWITNYEDLPEGYVAQRLAESKFVVAASPDYLTQHQAPTKPEDLEQHNCLVYRSLARDYSRWAFTKKGKSLTVGVSGNYKVDLAEAVRDAAVSGWGVAYLASYLLTDEFQKGKLIQLLPDWKASQTMPFYAVYPKRKHLPKKISAVIDFFKQHIGNPTYWDKALRPYVKI</sequence>
<reference evidence="6 7" key="1">
    <citation type="submission" date="2015-01" db="EMBL/GenBank/DDBJ databases">
        <title>Vibrio sp. C1 JCM 19231 whole genome shotgun sequence.</title>
        <authorList>
            <person name="Sawabe T."/>
            <person name="Meirelles P."/>
            <person name="Feng G."/>
            <person name="Sayaka M."/>
            <person name="Hattori M."/>
            <person name="Ohkuma M."/>
        </authorList>
    </citation>
    <scope>NUCLEOTIDE SEQUENCE [LARGE SCALE GENOMIC DNA]</scope>
    <source>
        <strain evidence="7">JCM 19231</strain>
    </source>
</reference>
<dbReference type="InterPro" id="IPR058163">
    <property type="entry name" value="LysR-type_TF_proteobact-type"/>
</dbReference>
<evidence type="ECO:0000256" key="2">
    <source>
        <dbReference type="ARBA" id="ARBA00023015"/>
    </source>
</evidence>
<comment type="caution">
    <text evidence="6">The sequence shown here is derived from an EMBL/GenBank/DDBJ whole genome shotgun (WGS) entry which is preliminary data.</text>
</comment>
<dbReference type="Gene3D" id="1.10.10.10">
    <property type="entry name" value="Winged helix-like DNA-binding domain superfamily/Winged helix DNA-binding domain"/>
    <property type="match status" value="1"/>
</dbReference>
<accession>A0A0B8NSI6</accession>
<dbReference type="InterPro" id="IPR000847">
    <property type="entry name" value="LysR_HTH_N"/>
</dbReference>
<evidence type="ECO:0000256" key="1">
    <source>
        <dbReference type="ARBA" id="ARBA00009437"/>
    </source>
</evidence>
<proteinExistence type="inferred from homology"/>
<gene>
    <name evidence="6" type="ORF">JCM19231_3633</name>
</gene>
<reference evidence="6 7" key="2">
    <citation type="submission" date="2015-01" db="EMBL/GenBank/DDBJ databases">
        <authorList>
            <consortium name="NBRP consortium"/>
            <person name="Sawabe T."/>
            <person name="Meirelles P."/>
            <person name="Feng G."/>
            <person name="Sayaka M."/>
            <person name="Hattori M."/>
            <person name="Ohkuma M."/>
        </authorList>
    </citation>
    <scope>NUCLEOTIDE SEQUENCE [LARGE SCALE GENOMIC DNA]</scope>
    <source>
        <strain evidence="7">JCM 19231</strain>
    </source>
</reference>
<dbReference type="InterPro" id="IPR036390">
    <property type="entry name" value="WH_DNA-bd_sf"/>
</dbReference>
<dbReference type="InterPro" id="IPR036388">
    <property type="entry name" value="WH-like_DNA-bd_sf"/>
</dbReference>
<dbReference type="GO" id="GO:0006351">
    <property type="term" value="P:DNA-templated transcription"/>
    <property type="evidence" value="ECO:0007669"/>
    <property type="project" value="TreeGrafter"/>
</dbReference>
<dbReference type="Pfam" id="PF03466">
    <property type="entry name" value="LysR_substrate"/>
    <property type="match status" value="1"/>
</dbReference>
<evidence type="ECO:0000313" key="7">
    <source>
        <dbReference type="Proteomes" id="UP000031671"/>
    </source>
</evidence>
<keyword evidence="4" id="KW-0804">Transcription</keyword>
<dbReference type="PANTHER" id="PTHR30537">
    <property type="entry name" value="HTH-TYPE TRANSCRIPTIONAL REGULATOR"/>
    <property type="match status" value="1"/>
</dbReference>
<organism evidence="6 7">
    <name type="scientific">Vibrio ishigakensis</name>
    <dbReference type="NCBI Taxonomy" id="1481914"/>
    <lineage>
        <taxon>Bacteria</taxon>
        <taxon>Pseudomonadati</taxon>
        <taxon>Pseudomonadota</taxon>
        <taxon>Gammaproteobacteria</taxon>
        <taxon>Vibrionales</taxon>
        <taxon>Vibrionaceae</taxon>
        <taxon>Vibrio</taxon>
    </lineage>
</organism>
<keyword evidence="3" id="KW-0238">DNA-binding</keyword>
<comment type="similarity">
    <text evidence="1">Belongs to the LysR transcriptional regulatory family.</text>
</comment>
<dbReference type="FunFam" id="1.10.10.10:FF:000001">
    <property type="entry name" value="LysR family transcriptional regulator"/>
    <property type="match status" value="1"/>
</dbReference>
<evidence type="ECO:0000256" key="4">
    <source>
        <dbReference type="ARBA" id="ARBA00023163"/>
    </source>
</evidence>
<dbReference type="Gene3D" id="3.40.190.290">
    <property type="match status" value="1"/>
</dbReference>
<evidence type="ECO:0000259" key="5">
    <source>
        <dbReference type="PROSITE" id="PS50931"/>
    </source>
</evidence>
<dbReference type="InterPro" id="IPR005119">
    <property type="entry name" value="LysR_subst-bd"/>
</dbReference>
<name>A0A0B8NSI6_9VIBR</name>
<dbReference type="SUPFAM" id="SSF53850">
    <property type="entry name" value="Periplasmic binding protein-like II"/>
    <property type="match status" value="1"/>
</dbReference>
<dbReference type="FunFam" id="3.40.190.290:FF:000001">
    <property type="entry name" value="Transcriptional regulator, LysR family"/>
    <property type="match status" value="1"/>
</dbReference>
<evidence type="ECO:0000313" key="6">
    <source>
        <dbReference type="EMBL" id="GAM54113.1"/>
    </source>
</evidence>
<keyword evidence="2" id="KW-0805">Transcription regulation</keyword>
<keyword evidence="7" id="KW-1185">Reference proteome</keyword>
<dbReference type="GO" id="GO:0043565">
    <property type="term" value="F:sequence-specific DNA binding"/>
    <property type="evidence" value="ECO:0007669"/>
    <property type="project" value="TreeGrafter"/>
</dbReference>
<dbReference type="Proteomes" id="UP000031671">
    <property type="component" value="Unassembled WGS sequence"/>
</dbReference>
<dbReference type="Pfam" id="PF00126">
    <property type="entry name" value="HTH_1"/>
    <property type="match status" value="1"/>
</dbReference>
<dbReference type="GO" id="GO:0003700">
    <property type="term" value="F:DNA-binding transcription factor activity"/>
    <property type="evidence" value="ECO:0007669"/>
    <property type="project" value="InterPro"/>
</dbReference>
<dbReference type="CDD" id="cd08422">
    <property type="entry name" value="PBP2_CrgA_like"/>
    <property type="match status" value="1"/>
</dbReference>
<dbReference type="EMBL" id="BBRZ01000001">
    <property type="protein sequence ID" value="GAM54113.1"/>
    <property type="molecule type" value="Genomic_DNA"/>
</dbReference>
<dbReference type="AlphaFoldDB" id="A0A0B8NSI6"/>
<dbReference type="PANTHER" id="PTHR30537:SF14">
    <property type="entry name" value="TRANSCRIPTIONAL REGULATOR LYSR FAMILY"/>
    <property type="match status" value="1"/>
</dbReference>
<protein>
    <submittedName>
        <fullName evidence="6">Transcriptional regulator, lysR family</fullName>
    </submittedName>
</protein>
<dbReference type="PROSITE" id="PS50931">
    <property type="entry name" value="HTH_LYSR"/>
    <property type="match status" value="1"/>
</dbReference>
<feature type="domain" description="HTH lysR-type" evidence="5">
    <location>
        <begin position="1"/>
        <end position="53"/>
    </location>
</feature>
<evidence type="ECO:0000256" key="3">
    <source>
        <dbReference type="ARBA" id="ARBA00023125"/>
    </source>
</evidence>
<dbReference type="SUPFAM" id="SSF46785">
    <property type="entry name" value="Winged helix' DNA-binding domain"/>
    <property type="match status" value="1"/>
</dbReference>